<gene>
    <name evidence="1" type="ORF">HF838_24935</name>
</gene>
<dbReference type="Proteomes" id="UP000561326">
    <property type="component" value="Unassembled WGS sequence"/>
</dbReference>
<dbReference type="RefSeq" id="WP_021622805.1">
    <property type="nucleotide sequence ID" value="NZ_CABKST010000189.1"/>
</dbReference>
<proteinExistence type="predicted"/>
<reference evidence="1 2" key="1">
    <citation type="submission" date="2020-04" db="EMBL/GenBank/DDBJ databases">
        <authorList>
            <person name="Hitch T.C.A."/>
            <person name="Wylensek D."/>
            <person name="Clavel T."/>
        </authorList>
    </citation>
    <scope>NUCLEOTIDE SEQUENCE [LARGE SCALE GENOMIC DNA]</scope>
    <source>
        <strain evidence="1 2">WB01_D5_05</strain>
    </source>
</reference>
<dbReference type="OrthoDB" id="2679659at2"/>
<name>A0A848D1W0_ANEAE</name>
<evidence type="ECO:0000313" key="2">
    <source>
        <dbReference type="Proteomes" id="UP000561326"/>
    </source>
</evidence>
<organism evidence="1 2">
    <name type="scientific">Aneurinibacillus aneurinilyticus</name>
    <name type="common">Bacillus aneurinolyticus</name>
    <dbReference type="NCBI Taxonomy" id="1391"/>
    <lineage>
        <taxon>Bacteria</taxon>
        <taxon>Bacillati</taxon>
        <taxon>Bacillota</taxon>
        <taxon>Bacilli</taxon>
        <taxon>Bacillales</taxon>
        <taxon>Paenibacillaceae</taxon>
        <taxon>Aneurinibacillus group</taxon>
        <taxon>Aneurinibacillus</taxon>
    </lineage>
</organism>
<dbReference type="GeneID" id="92840190"/>
<dbReference type="AlphaFoldDB" id="A0A848D1W0"/>
<dbReference type="EMBL" id="JABAGO010000088">
    <property type="protein sequence ID" value="NMF01439.1"/>
    <property type="molecule type" value="Genomic_DNA"/>
</dbReference>
<accession>A0A848D1W0</accession>
<protein>
    <submittedName>
        <fullName evidence="1">Uncharacterized protein</fullName>
    </submittedName>
</protein>
<sequence length="98" mass="11124">MASLSSNQFDHSLALKKAYPFEKYIIHVHSDSDTANQLVSWQFPNGHIVQLVFFGNGKAELFSLPPSLILPEEGENGIFYTEQEVLLFLRNVKQAEKN</sequence>
<evidence type="ECO:0000313" key="1">
    <source>
        <dbReference type="EMBL" id="NMF01439.1"/>
    </source>
</evidence>
<comment type="caution">
    <text evidence="1">The sequence shown here is derived from an EMBL/GenBank/DDBJ whole genome shotgun (WGS) entry which is preliminary data.</text>
</comment>